<accession>A0A1C3E753</accession>
<keyword evidence="2" id="KW-1185">Reference proteome</keyword>
<proteinExistence type="predicted"/>
<sequence length="79" mass="8841">MWPLFSNFNLFFSILQIASGNTHSLICNSPDLSGNTMNLRETPQTAIVSCKTREQSDQRVPYRALGEQVSLGLTLIVIR</sequence>
<name>A0A1C3E753_9PLAN</name>
<comment type="caution">
    <text evidence="1">The sequence shown here is derived from an EMBL/GenBank/DDBJ whole genome shotgun (WGS) entry which is preliminary data.</text>
</comment>
<evidence type="ECO:0000313" key="1">
    <source>
        <dbReference type="EMBL" id="ODA29053.1"/>
    </source>
</evidence>
<gene>
    <name evidence="1" type="ORF">A6X21_10200</name>
</gene>
<reference evidence="1 2" key="1">
    <citation type="submission" date="2016-05" db="EMBL/GenBank/DDBJ databases">
        <title>Genomic and physiological characterization of Planctopirus sp. isolated from fresh water lake.</title>
        <authorList>
            <person name="Subhash Y."/>
            <person name="Ramana C."/>
        </authorList>
    </citation>
    <scope>NUCLEOTIDE SEQUENCE [LARGE SCALE GENOMIC DNA]</scope>
    <source>
        <strain evidence="1 2">JC280</strain>
    </source>
</reference>
<organism evidence="1 2">
    <name type="scientific">Planctopirus hydrillae</name>
    <dbReference type="NCBI Taxonomy" id="1841610"/>
    <lineage>
        <taxon>Bacteria</taxon>
        <taxon>Pseudomonadati</taxon>
        <taxon>Planctomycetota</taxon>
        <taxon>Planctomycetia</taxon>
        <taxon>Planctomycetales</taxon>
        <taxon>Planctomycetaceae</taxon>
        <taxon>Planctopirus</taxon>
    </lineage>
</organism>
<protein>
    <submittedName>
        <fullName evidence="1">Uncharacterized protein</fullName>
    </submittedName>
</protein>
<dbReference type="EMBL" id="LYDR01000145">
    <property type="protein sequence ID" value="ODA29053.1"/>
    <property type="molecule type" value="Genomic_DNA"/>
</dbReference>
<dbReference type="AlphaFoldDB" id="A0A1C3E753"/>
<dbReference type="STRING" id="1841610.A6X21_10200"/>
<dbReference type="Proteomes" id="UP000094828">
    <property type="component" value="Unassembled WGS sequence"/>
</dbReference>
<evidence type="ECO:0000313" key="2">
    <source>
        <dbReference type="Proteomes" id="UP000094828"/>
    </source>
</evidence>